<protein>
    <submittedName>
        <fullName evidence="2">GT2 family glycosyltransferase</fullName>
    </submittedName>
</protein>
<feature type="domain" description="Glycosyltransferase 2-like" evidence="1">
    <location>
        <begin position="20"/>
        <end position="131"/>
    </location>
</feature>
<dbReference type="Gene3D" id="3.90.550.10">
    <property type="entry name" value="Spore Coat Polysaccharide Biosynthesis Protein SpsA, Chain A"/>
    <property type="match status" value="1"/>
</dbReference>
<dbReference type="RefSeq" id="WP_183817129.1">
    <property type="nucleotide sequence ID" value="NZ_JACHOB010000002.1"/>
</dbReference>
<accession>A0A840I4K8</accession>
<reference evidence="2 3" key="1">
    <citation type="submission" date="2020-08" db="EMBL/GenBank/DDBJ databases">
        <title>Genomic Encyclopedia of Type Strains, Phase IV (KMG-IV): sequencing the most valuable type-strain genomes for metagenomic binning, comparative biology and taxonomic classification.</title>
        <authorList>
            <person name="Goeker M."/>
        </authorList>
    </citation>
    <scope>NUCLEOTIDE SEQUENCE [LARGE SCALE GENOMIC DNA]</scope>
    <source>
        <strain evidence="2 3">DSM 102850</strain>
    </source>
</reference>
<evidence type="ECO:0000313" key="3">
    <source>
        <dbReference type="Proteomes" id="UP000563524"/>
    </source>
</evidence>
<sequence length="350" mass="38877">MQDELDRQQVRGAISCSSLSIIIINYNAGCRLKRCLAALARQSDPHFEVIVVDNASSDDSQEVVKSPFRLVRSDDNLGFAAGCNLGVRHAASEWIAFLNPDAYPDARWVAELRSGMERFPGVDAFGSTQLTAGVEDQIDGLGDAYFVAGQPFRGGFGQRRVGSFPEGEVFAPCAAAALWRRKTFVDLGGFEERFFCYGEDVDLGYRHRLAGGRCVQLRDAIVAHEGSGISGRHSAFTVYHGHRNRIWVFLRNTPLPILLVAFPAHILLNLLLVFQTARHGQGNAYLRAVRDAVRGADPFLSERRTLHADAVPWWRVARALTWSPLAVLRRSPKVWNNASVQFEQRTPARS</sequence>
<organism evidence="2 3">
    <name type="scientific">Parvularcula dongshanensis</name>
    <dbReference type="NCBI Taxonomy" id="1173995"/>
    <lineage>
        <taxon>Bacteria</taxon>
        <taxon>Pseudomonadati</taxon>
        <taxon>Pseudomonadota</taxon>
        <taxon>Alphaproteobacteria</taxon>
        <taxon>Parvularculales</taxon>
        <taxon>Parvularculaceae</taxon>
        <taxon>Parvularcula</taxon>
    </lineage>
</organism>
<dbReference type="InterPro" id="IPR029044">
    <property type="entry name" value="Nucleotide-diphossugar_trans"/>
</dbReference>
<dbReference type="CDD" id="cd04186">
    <property type="entry name" value="GT_2_like_c"/>
    <property type="match status" value="1"/>
</dbReference>
<dbReference type="PANTHER" id="PTHR43179:SF11">
    <property type="entry name" value="GLYCOSYL TRANSFERASE"/>
    <property type="match status" value="1"/>
</dbReference>
<dbReference type="AlphaFoldDB" id="A0A840I4K8"/>
<evidence type="ECO:0000259" key="1">
    <source>
        <dbReference type="Pfam" id="PF00535"/>
    </source>
</evidence>
<gene>
    <name evidence="2" type="ORF">GGQ59_001474</name>
</gene>
<dbReference type="PANTHER" id="PTHR43179">
    <property type="entry name" value="RHAMNOSYLTRANSFERASE WBBL"/>
    <property type="match status" value="1"/>
</dbReference>
<dbReference type="GO" id="GO:0016740">
    <property type="term" value="F:transferase activity"/>
    <property type="evidence" value="ECO:0007669"/>
    <property type="project" value="UniProtKB-KW"/>
</dbReference>
<evidence type="ECO:0000313" key="2">
    <source>
        <dbReference type="EMBL" id="MBB4658960.1"/>
    </source>
</evidence>
<dbReference type="Proteomes" id="UP000563524">
    <property type="component" value="Unassembled WGS sequence"/>
</dbReference>
<comment type="caution">
    <text evidence="2">The sequence shown here is derived from an EMBL/GenBank/DDBJ whole genome shotgun (WGS) entry which is preliminary data.</text>
</comment>
<name>A0A840I4K8_9PROT</name>
<keyword evidence="2" id="KW-0808">Transferase</keyword>
<dbReference type="Pfam" id="PF00535">
    <property type="entry name" value="Glycos_transf_2"/>
    <property type="match status" value="1"/>
</dbReference>
<dbReference type="InterPro" id="IPR001173">
    <property type="entry name" value="Glyco_trans_2-like"/>
</dbReference>
<dbReference type="SUPFAM" id="SSF53448">
    <property type="entry name" value="Nucleotide-diphospho-sugar transferases"/>
    <property type="match status" value="1"/>
</dbReference>
<dbReference type="EMBL" id="JACHOB010000002">
    <property type="protein sequence ID" value="MBB4658960.1"/>
    <property type="molecule type" value="Genomic_DNA"/>
</dbReference>
<proteinExistence type="predicted"/>
<keyword evidence="3" id="KW-1185">Reference proteome</keyword>